<keyword evidence="1" id="KW-0175">Coiled coil</keyword>
<comment type="caution">
    <text evidence="2">The sequence shown here is derived from an EMBL/GenBank/DDBJ whole genome shotgun (WGS) entry which is preliminary data.</text>
</comment>
<proteinExistence type="predicted"/>
<evidence type="ECO:0000313" key="2">
    <source>
        <dbReference type="EMBL" id="RYC70012.1"/>
    </source>
</evidence>
<protein>
    <submittedName>
        <fullName evidence="2">Uncharacterized protein</fullName>
    </submittedName>
</protein>
<reference evidence="2 3" key="1">
    <citation type="submission" date="2019-01" db="EMBL/GenBank/DDBJ databases">
        <title>Spirosoma flava sp. nov., a propanil-degrading bacterium isolated from herbicide-contaminated soil.</title>
        <authorList>
            <person name="Zhang L."/>
            <person name="Jiang J.-D."/>
        </authorList>
    </citation>
    <scope>NUCLEOTIDE SEQUENCE [LARGE SCALE GENOMIC DNA]</scope>
    <source>
        <strain evidence="2 3">TY50</strain>
    </source>
</reference>
<sequence>MCTGQQLTLDSIATYEESYRYYMQQRWKADRKEFTAVSRNKWWYYLPTAGYNLRSPLVHLNTGVLAQIDHDRVTRGARLESIDARYQVEFTETLGRIRAEHRKLQVRKDQLQRDRKLLDKLNRIRQIHDEAHRSQTMTPEEYIRNVYQHEAAISLWEAKQADWEVALLEFWNLCRYQMPASRLVEIADADCPVVTDHDTAGTFTTVVTELPRPKESAGSSSRRQP</sequence>
<name>A0A4Q2UMK9_9BACT</name>
<dbReference type="AlphaFoldDB" id="A0A4Q2UMK9"/>
<evidence type="ECO:0000256" key="1">
    <source>
        <dbReference type="SAM" id="Coils"/>
    </source>
</evidence>
<dbReference type="Proteomes" id="UP000290407">
    <property type="component" value="Unassembled WGS sequence"/>
</dbReference>
<dbReference type="EMBL" id="SBLB01000002">
    <property type="protein sequence ID" value="RYC70012.1"/>
    <property type="molecule type" value="Genomic_DNA"/>
</dbReference>
<organism evidence="2 3">
    <name type="scientific">Spirosoma sordidisoli</name>
    <dbReference type="NCBI Taxonomy" id="2502893"/>
    <lineage>
        <taxon>Bacteria</taxon>
        <taxon>Pseudomonadati</taxon>
        <taxon>Bacteroidota</taxon>
        <taxon>Cytophagia</taxon>
        <taxon>Cytophagales</taxon>
        <taxon>Cytophagaceae</taxon>
        <taxon>Spirosoma</taxon>
    </lineage>
</organism>
<keyword evidence="3" id="KW-1185">Reference proteome</keyword>
<evidence type="ECO:0000313" key="3">
    <source>
        <dbReference type="Proteomes" id="UP000290407"/>
    </source>
</evidence>
<dbReference type="RefSeq" id="WP_129601240.1">
    <property type="nucleotide sequence ID" value="NZ_SBLB01000002.1"/>
</dbReference>
<accession>A0A4Q2UMK9</accession>
<gene>
    <name evidence="2" type="ORF">EQG79_09075</name>
</gene>
<feature type="coiled-coil region" evidence="1">
    <location>
        <begin position="94"/>
        <end position="121"/>
    </location>
</feature>